<evidence type="ECO:0000313" key="1">
    <source>
        <dbReference type="EMBL" id="GIY86873.1"/>
    </source>
</evidence>
<reference evidence="1 2" key="1">
    <citation type="submission" date="2021-06" db="EMBL/GenBank/DDBJ databases">
        <title>Caerostris extrusa draft genome.</title>
        <authorList>
            <person name="Kono N."/>
            <person name="Arakawa K."/>
        </authorList>
    </citation>
    <scope>NUCLEOTIDE SEQUENCE [LARGE SCALE GENOMIC DNA]</scope>
</reference>
<dbReference type="EMBL" id="BPLR01016854">
    <property type="protein sequence ID" value="GIY86873.1"/>
    <property type="molecule type" value="Genomic_DNA"/>
</dbReference>
<organism evidence="1 2">
    <name type="scientific">Caerostris extrusa</name>
    <name type="common">Bark spider</name>
    <name type="synonym">Caerostris bankana</name>
    <dbReference type="NCBI Taxonomy" id="172846"/>
    <lineage>
        <taxon>Eukaryota</taxon>
        <taxon>Metazoa</taxon>
        <taxon>Ecdysozoa</taxon>
        <taxon>Arthropoda</taxon>
        <taxon>Chelicerata</taxon>
        <taxon>Arachnida</taxon>
        <taxon>Araneae</taxon>
        <taxon>Araneomorphae</taxon>
        <taxon>Entelegynae</taxon>
        <taxon>Araneoidea</taxon>
        <taxon>Araneidae</taxon>
        <taxon>Caerostris</taxon>
    </lineage>
</organism>
<accession>A0AAV4WX71</accession>
<gene>
    <name evidence="1" type="ORF">CEXT_15211</name>
</gene>
<name>A0AAV4WX71_CAEEX</name>
<dbReference type="Proteomes" id="UP001054945">
    <property type="component" value="Unassembled WGS sequence"/>
</dbReference>
<protein>
    <submittedName>
        <fullName evidence="1">Uncharacterized protein</fullName>
    </submittedName>
</protein>
<keyword evidence="2" id="KW-1185">Reference proteome</keyword>
<comment type="caution">
    <text evidence="1">The sequence shown here is derived from an EMBL/GenBank/DDBJ whole genome shotgun (WGS) entry which is preliminary data.</text>
</comment>
<dbReference type="AlphaFoldDB" id="A0AAV4WX71"/>
<proteinExistence type="predicted"/>
<evidence type="ECO:0000313" key="2">
    <source>
        <dbReference type="Proteomes" id="UP001054945"/>
    </source>
</evidence>
<sequence length="101" mass="11724">MIFSTHLLNIQPPCENQIVCCKEVLIRHTMTAPVAVLCVLLQNEATSEGHYGAICRHVCPAEMPFILINRPSLRRRLHNNNHWESELYLRHSQVERANIWP</sequence>